<sequence>MGASWSWGLSVSLILPQRHIHTAQQRPATSTGATANYNSDHTPTAFVLAKWTSVLILAFSYTTPTKETLHPSSENGLAILDMVKLTCPFNVLMICTYFCSNFLYFNFE</sequence>
<gene>
    <name evidence="1" type="ORF">PoB_002210400</name>
</gene>
<comment type="caution">
    <text evidence="1">The sequence shown here is derived from an EMBL/GenBank/DDBJ whole genome shotgun (WGS) entry which is preliminary data.</text>
</comment>
<name>A0AAV3ZMI8_9GAST</name>
<evidence type="ECO:0000313" key="1">
    <source>
        <dbReference type="EMBL" id="GFN95598.1"/>
    </source>
</evidence>
<dbReference type="Proteomes" id="UP000735302">
    <property type="component" value="Unassembled WGS sequence"/>
</dbReference>
<dbReference type="AlphaFoldDB" id="A0AAV3ZMI8"/>
<evidence type="ECO:0000313" key="2">
    <source>
        <dbReference type="Proteomes" id="UP000735302"/>
    </source>
</evidence>
<accession>A0AAV3ZMI8</accession>
<reference evidence="1 2" key="1">
    <citation type="journal article" date="2021" name="Elife">
        <title>Chloroplast acquisition without the gene transfer in kleptoplastic sea slugs, Plakobranchus ocellatus.</title>
        <authorList>
            <person name="Maeda T."/>
            <person name="Takahashi S."/>
            <person name="Yoshida T."/>
            <person name="Shimamura S."/>
            <person name="Takaki Y."/>
            <person name="Nagai Y."/>
            <person name="Toyoda A."/>
            <person name="Suzuki Y."/>
            <person name="Arimoto A."/>
            <person name="Ishii H."/>
            <person name="Satoh N."/>
            <person name="Nishiyama T."/>
            <person name="Hasebe M."/>
            <person name="Maruyama T."/>
            <person name="Minagawa J."/>
            <person name="Obokata J."/>
            <person name="Shigenobu S."/>
        </authorList>
    </citation>
    <scope>NUCLEOTIDE SEQUENCE [LARGE SCALE GENOMIC DNA]</scope>
</reference>
<protein>
    <submittedName>
        <fullName evidence="1">Uncharacterized protein</fullName>
    </submittedName>
</protein>
<dbReference type="EMBL" id="BLXT01002522">
    <property type="protein sequence ID" value="GFN95598.1"/>
    <property type="molecule type" value="Genomic_DNA"/>
</dbReference>
<organism evidence="1 2">
    <name type="scientific">Plakobranchus ocellatus</name>
    <dbReference type="NCBI Taxonomy" id="259542"/>
    <lineage>
        <taxon>Eukaryota</taxon>
        <taxon>Metazoa</taxon>
        <taxon>Spiralia</taxon>
        <taxon>Lophotrochozoa</taxon>
        <taxon>Mollusca</taxon>
        <taxon>Gastropoda</taxon>
        <taxon>Heterobranchia</taxon>
        <taxon>Euthyneura</taxon>
        <taxon>Panpulmonata</taxon>
        <taxon>Sacoglossa</taxon>
        <taxon>Placobranchoidea</taxon>
        <taxon>Plakobranchidae</taxon>
        <taxon>Plakobranchus</taxon>
    </lineage>
</organism>
<keyword evidence="2" id="KW-1185">Reference proteome</keyword>
<proteinExistence type="predicted"/>